<dbReference type="EMBL" id="CP029550">
    <property type="protein sequence ID" value="AWN43977.1"/>
    <property type="molecule type" value="Genomic_DNA"/>
</dbReference>
<name>A0A2U8WCV4_9HYPH</name>
<keyword evidence="2" id="KW-1185">Reference proteome</keyword>
<gene>
    <name evidence="1" type="ORF">DK389_30070</name>
</gene>
<accession>A0A2U8WCV4</accession>
<protein>
    <submittedName>
        <fullName evidence="1">Uncharacterized protein</fullName>
    </submittedName>
</protein>
<dbReference type="RefSeq" id="WP_109895290.1">
    <property type="nucleotide sequence ID" value="NZ_CP029550.1"/>
</dbReference>
<evidence type="ECO:0000313" key="1">
    <source>
        <dbReference type="EMBL" id="AWN43977.1"/>
    </source>
</evidence>
<organism evidence="1 2">
    <name type="scientific">Methylobacterium durans</name>
    <dbReference type="NCBI Taxonomy" id="2202825"/>
    <lineage>
        <taxon>Bacteria</taxon>
        <taxon>Pseudomonadati</taxon>
        <taxon>Pseudomonadota</taxon>
        <taxon>Alphaproteobacteria</taxon>
        <taxon>Hyphomicrobiales</taxon>
        <taxon>Methylobacteriaceae</taxon>
        <taxon>Methylobacterium</taxon>
    </lineage>
</organism>
<dbReference type="AlphaFoldDB" id="A0A2U8WCV4"/>
<dbReference type="KEGG" id="mets:DK389_30070"/>
<dbReference type="Proteomes" id="UP000245926">
    <property type="component" value="Chromosome"/>
</dbReference>
<reference evidence="2" key="1">
    <citation type="submission" date="2018-05" db="EMBL/GenBank/DDBJ databases">
        <title>Complete Genome Sequence of Methylobacterium sp. 17SD2-17.</title>
        <authorList>
            <person name="Srinivasan S."/>
        </authorList>
    </citation>
    <scope>NUCLEOTIDE SEQUENCE [LARGE SCALE GENOMIC DNA]</scope>
    <source>
        <strain evidence="2">17SD2-17</strain>
    </source>
</reference>
<evidence type="ECO:0000313" key="2">
    <source>
        <dbReference type="Proteomes" id="UP000245926"/>
    </source>
</evidence>
<proteinExistence type="predicted"/>
<dbReference type="OrthoDB" id="9842923at2"/>
<sequence>MTHDPRCWFGIHAWQPAEWPPELVERLRSRGWSTQTSSRFEHCPRCGSSRTMLAEPVMPAPRHMVQAGS</sequence>